<evidence type="ECO:0000313" key="4">
    <source>
        <dbReference type="Proteomes" id="UP001320544"/>
    </source>
</evidence>
<name>A0ABM7WGR6_9ACTN</name>
<dbReference type="Gene3D" id="2.60.40.650">
    <property type="match status" value="1"/>
</dbReference>
<feature type="chain" id="PRO_5046058472" description="Oxidoreductase molybdopterin-binding domain-containing protein" evidence="1">
    <location>
        <begin position="24"/>
        <end position="538"/>
    </location>
</feature>
<evidence type="ECO:0000259" key="2">
    <source>
        <dbReference type="Pfam" id="PF00174"/>
    </source>
</evidence>
<dbReference type="RefSeq" id="WP_244411809.1">
    <property type="nucleotide sequence ID" value="NZ_AP025564.1"/>
</dbReference>
<organism evidence="3 4">
    <name type="scientific">Raoultibacter timonensis</name>
    <dbReference type="NCBI Taxonomy" id="1907662"/>
    <lineage>
        <taxon>Bacteria</taxon>
        <taxon>Bacillati</taxon>
        <taxon>Actinomycetota</taxon>
        <taxon>Coriobacteriia</taxon>
        <taxon>Eggerthellales</taxon>
        <taxon>Eggerthellaceae</taxon>
        <taxon>Raoultibacter</taxon>
    </lineage>
</organism>
<dbReference type="PROSITE" id="PS51257">
    <property type="entry name" value="PROKAR_LIPOPROTEIN"/>
    <property type="match status" value="1"/>
</dbReference>
<reference evidence="3 4" key="1">
    <citation type="submission" date="2022-01" db="EMBL/GenBank/DDBJ databases">
        <title>Novel bile acid biosynthetic pathways are enriched in the microbiome of centenarians.</title>
        <authorList>
            <person name="Sato Y."/>
            <person name="Atarashi K."/>
            <person name="Plichta R.D."/>
            <person name="Arai Y."/>
            <person name="Sasajima S."/>
            <person name="Kearney M.S."/>
            <person name="Suda W."/>
            <person name="Takeshita K."/>
            <person name="Sasaki T."/>
            <person name="Okamoto S."/>
            <person name="Skelly N.A."/>
            <person name="Okamura Y."/>
            <person name="Vlamakis H."/>
            <person name="Li Y."/>
            <person name="Tanoue T."/>
            <person name="Takei H."/>
            <person name="Nittono H."/>
            <person name="Narushima S."/>
            <person name="Irie J."/>
            <person name="Itoh H."/>
            <person name="Moriya K."/>
            <person name="Sugiura Y."/>
            <person name="Suematsu M."/>
            <person name="Moritoki N."/>
            <person name="Shibata S."/>
            <person name="Littman R.D."/>
            <person name="Fischbach A.M."/>
            <person name="Uwamino Y."/>
            <person name="Inoue T."/>
            <person name="Honda A."/>
            <person name="Hattori M."/>
            <person name="Murai T."/>
            <person name="Xavier J.R."/>
            <person name="Hirose N."/>
            <person name="Honda K."/>
        </authorList>
    </citation>
    <scope>NUCLEOTIDE SEQUENCE [LARGE SCALE GENOMIC DNA]</scope>
    <source>
        <strain evidence="3 4">CE91-St30</strain>
    </source>
</reference>
<evidence type="ECO:0000313" key="3">
    <source>
        <dbReference type="EMBL" id="BDE95434.1"/>
    </source>
</evidence>
<dbReference type="SUPFAM" id="SSF48695">
    <property type="entry name" value="Multiheme cytochromes"/>
    <property type="match status" value="1"/>
</dbReference>
<dbReference type="PANTHER" id="PTHR19372">
    <property type="entry name" value="SULFITE REDUCTASE"/>
    <property type="match status" value="1"/>
</dbReference>
<keyword evidence="4" id="KW-1185">Reference proteome</keyword>
<dbReference type="EMBL" id="AP025564">
    <property type="protein sequence ID" value="BDE95434.1"/>
    <property type="molecule type" value="Genomic_DNA"/>
</dbReference>
<protein>
    <recommendedName>
        <fullName evidence="2">Oxidoreductase molybdopterin-binding domain-containing protein</fullName>
    </recommendedName>
</protein>
<dbReference type="InterPro" id="IPR000572">
    <property type="entry name" value="OxRdtase_Mopterin-bd_dom"/>
</dbReference>
<evidence type="ECO:0000256" key="1">
    <source>
        <dbReference type="SAM" id="SignalP"/>
    </source>
</evidence>
<dbReference type="SUPFAM" id="SSF81296">
    <property type="entry name" value="E set domains"/>
    <property type="match status" value="1"/>
</dbReference>
<proteinExistence type="predicted"/>
<dbReference type="Pfam" id="PF00174">
    <property type="entry name" value="Oxidored_molyb"/>
    <property type="match status" value="1"/>
</dbReference>
<accession>A0ABM7WGR6</accession>
<dbReference type="PANTHER" id="PTHR19372:SF7">
    <property type="entry name" value="SULFITE OXIDASE, MITOCHONDRIAL"/>
    <property type="match status" value="1"/>
</dbReference>
<feature type="domain" description="Oxidoreductase molybdopterin-binding" evidence="2">
    <location>
        <begin position="266"/>
        <end position="407"/>
    </location>
</feature>
<gene>
    <name evidence="3" type="ORF">CE91St30_07670</name>
</gene>
<keyword evidence="1" id="KW-0732">Signal</keyword>
<dbReference type="Gene3D" id="3.90.420.10">
    <property type="entry name" value="Oxidoreductase, molybdopterin-binding domain"/>
    <property type="match status" value="1"/>
</dbReference>
<sequence>MIRKKKAVLLAAACAVCALAALAACSPQQATSEAAEPGGAAENLNFVDGKIGSKIGYSDEGRLIDNIDQLSDIYSHEEEEAANAENNQPSVYTDRNGFEIQPVPADSKGYNVTWLDAEDRGCLSCHETLEDAQMNQPTYHRLIMVGYPVEQGVQNCVMCHDTWQPSANKLKDNIHQTHFNNDMFGDMGGNCMSCHHIDDDGEFVLWDVAKYDLFKGYKTVAAKDSGATVSYDQDTITPLENQFYKTIKSEPAEWTNDDTQIDPTVYENWTIEIKGDVSNPVTMTLPELKERFGTVTAVLKNHCNVNGTGQGTIYQAEVTGIPLKDVIEFAQPLEGANGYTPKGYDGFGNLMPIEYLDEDAMLVLEVNGETLRPSQGYPVAVWVGGGAAGAEFPKYVTSISITTEDDPDKLWTHPRHGTNVAPSVTPDPEVVFYPNAGVLNYPTGVVFEDQVGKEITFEGYADAYTEPITRVEYSLDGGKTWITMETPNSDIDRWVYWRMNYTPQEAGSYHLKIRAFSQGSDGAEHAPTYTTDYMFTVR</sequence>
<dbReference type="SUPFAM" id="SSF56524">
    <property type="entry name" value="Oxidoreductase molybdopterin-binding domain"/>
    <property type="match status" value="1"/>
</dbReference>
<dbReference type="InterPro" id="IPR036280">
    <property type="entry name" value="Multihaem_cyt_sf"/>
</dbReference>
<dbReference type="InterPro" id="IPR036374">
    <property type="entry name" value="OxRdtase_Mopterin-bd_sf"/>
</dbReference>
<dbReference type="CDD" id="cd08168">
    <property type="entry name" value="Cytochrom_C3"/>
    <property type="match status" value="1"/>
</dbReference>
<dbReference type="InterPro" id="IPR014756">
    <property type="entry name" value="Ig_E-set"/>
</dbReference>
<feature type="signal peptide" evidence="1">
    <location>
        <begin position="1"/>
        <end position="23"/>
    </location>
</feature>
<dbReference type="Proteomes" id="UP001320544">
    <property type="component" value="Chromosome"/>
</dbReference>